<keyword evidence="5" id="KW-0547">Nucleotide-binding</keyword>
<evidence type="ECO:0000256" key="1">
    <source>
        <dbReference type="ARBA" id="ARBA00004496"/>
    </source>
</evidence>
<evidence type="ECO:0000259" key="9">
    <source>
        <dbReference type="Pfam" id="PF23598"/>
    </source>
</evidence>
<evidence type="ECO:0000256" key="5">
    <source>
        <dbReference type="ARBA" id="ARBA00022741"/>
    </source>
</evidence>
<dbReference type="SUPFAM" id="SSF52540">
    <property type="entry name" value="P-loop containing nucleoside triphosphate hydrolases"/>
    <property type="match status" value="1"/>
</dbReference>
<evidence type="ECO:0000256" key="3">
    <source>
        <dbReference type="ARBA" id="ARBA00022614"/>
    </source>
</evidence>
<dbReference type="GO" id="GO:0043531">
    <property type="term" value="F:ADP binding"/>
    <property type="evidence" value="ECO:0007669"/>
    <property type="project" value="InterPro"/>
</dbReference>
<dbReference type="Gene3D" id="3.40.50.300">
    <property type="entry name" value="P-loop containing nucleotide triphosphate hydrolases"/>
    <property type="match status" value="1"/>
</dbReference>
<name>A0A5J5AJD4_9ASTE</name>
<dbReference type="PANTHER" id="PTHR23155">
    <property type="entry name" value="DISEASE RESISTANCE PROTEIN RP"/>
    <property type="match status" value="1"/>
</dbReference>
<sequence length="502" mass="56410">MHEMSDEESSLKLKKGLMGRRYLIVMDDIWSVGPWDCLKRSFPDDNNGSRIMFTSRLQDAALHAQPDSHPHYLRFLTEYESWHLFQQKVFGNETCPGELTGSGKKITKKCVGLPLTIIVMAGLLASIDKTEESWEHVATNVSSHILTDPKQFMNTLGLSYNHLPHHLKACFLYLGLFGGSSEIPVRNLIWSWVAGGFIKKIEQIFLEDVVKDYLLDLISRSLVIVVKKGSDGGIGLLNNYLICPDFQLVRVLDLSSFRVDSFPSKIVQLVDLRYLALRAHDGSLPESISNLRNLETFILSSGRNITVPQYFWKIVTLRHLYIKSGINVIEYPCFGDPSTGDDSPSVLADLQTISQVCPSRSCQDVLAKTPNLRELGFCGPLISNSGDLIFPDLSCKNHLETLKLLNTRNVVHGVTSSLCDSFKFPEKLKRITLSGTNLKWSEMWMLGILPNLEVLKLKFHACVGPQWETCDGGFCRLKFLKFEDRILSAGMPPLVTSHAFSV</sequence>
<dbReference type="InterPro" id="IPR032675">
    <property type="entry name" value="LRR_dom_sf"/>
</dbReference>
<dbReference type="Gene3D" id="3.80.10.10">
    <property type="entry name" value="Ribonuclease Inhibitor"/>
    <property type="match status" value="1"/>
</dbReference>
<keyword evidence="3" id="KW-0433">Leucine-rich repeat</keyword>
<dbReference type="SUPFAM" id="SSF52058">
    <property type="entry name" value="L domain-like"/>
    <property type="match status" value="1"/>
</dbReference>
<comment type="subcellular location">
    <subcellularLocation>
        <location evidence="1">Cytoplasm</location>
    </subcellularLocation>
</comment>
<feature type="domain" description="Disease resistance R13L4/SHOC-2-like LRR" evidence="9">
    <location>
        <begin position="244"/>
        <end position="461"/>
    </location>
</feature>
<dbReference type="Pfam" id="PF00931">
    <property type="entry name" value="NB-ARC"/>
    <property type="match status" value="1"/>
</dbReference>
<dbReference type="Pfam" id="PF23598">
    <property type="entry name" value="LRR_14"/>
    <property type="match status" value="1"/>
</dbReference>
<gene>
    <name evidence="10" type="ORF">F0562_034327</name>
</gene>
<keyword evidence="4" id="KW-0677">Repeat</keyword>
<evidence type="ECO:0000256" key="6">
    <source>
        <dbReference type="ARBA" id="ARBA00022821"/>
    </source>
</evidence>
<dbReference type="Proteomes" id="UP000325577">
    <property type="component" value="Linkage Group LG20"/>
</dbReference>
<dbReference type="AlphaFoldDB" id="A0A5J5AJD4"/>
<accession>A0A5J5AJD4</accession>
<dbReference type="InterPro" id="IPR044974">
    <property type="entry name" value="Disease_R_plants"/>
</dbReference>
<dbReference type="InterPro" id="IPR002182">
    <property type="entry name" value="NB-ARC"/>
</dbReference>
<keyword evidence="6" id="KW-0611">Plant defense</keyword>
<dbReference type="InterPro" id="IPR027417">
    <property type="entry name" value="P-loop_NTPase"/>
</dbReference>
<dbReference type="PRINTS" id="PR00364">
    <property type="entry name" value="DISEASERSIST"/>
</dbReference>
<keyword evidence="11" id="KW-1185">Reference proteome</keyword>
<dbReference type="InterPro" id="IPR058922">
    <property type="entry name" value="WHD_DRP"/>
</dbReference>
<dbReference type="OrthoDB" id="1478287at2759"/>
<keyword evidence="2" id="KW-0963">Cytoplasm</keyword>
<dbReference type="InterPro" id="IPR042197">
    <property type="entry name" value="Apaf_helical"/>
</dbReference>
<feature type="domain" description="Disease resistance protein winged helix" evidence="8">
    <location>
        <begin position="177"/>
        <end position="228"/>
    </location>
</feature>
<protein>
    <submittedName>
        <fullName evidence="10">Uncharacterized protein</fullName>
    </submittedName>
</protein>
<reference evidence="10 11" key="1">
    <citation type="submission" date="2019-09" db="EMBL/GenBank/DDBJ databases">
        <title>A chromosome-level genome assembly of the Chinese tupelo Nyssa sinensis.</title>
        <authorList>
            <person name="Yang X."/>
            <person name="Kang M."/>
            <person name="Yang Y."/>
            <person name="Xiong H."/>
            <person name="Wang M."/>
            <person name="Zhang Z."/>
            <person name="Wang Z."/>
            <person name="Wu H."/>
            <person name="Ma T."/>
            <person name="Liu J."/>
            <person name="Xi Z."/>
        </authorList>
    </citation>
    <scope>NUCLEOTIDE SEQUENCE [LARGE SCALE GENOMIC DNA]</scope>
    <source>
        <strain evidence="10">J267</strain>
        <tissue evidence="10">Leaf</tissue>
    </source>
</reference>
<dbReference type="GO" id="GO:0098542">
    <property type="term" value="P:defense response to other organism"/>
    <property type="evidence" value="ECO:0007669"/>
    <property type="project" value="TreeGrafter"/>
</dbReference>
<dbReference type="Gene3D" id="1.10.8.430">
    <property type="entry name" value="Helical domain of apoptotic protease-activating factors"/>
    <property type="match status" value="1"/>
</dbReference>
<dbReference type="EMBL" id="CM018044">
    <property type="protein sequence ID" value="KAA8529816.1"/>
    <property type="molecule type" value="Genomic_DNA"/>
</dbReference>
<evidence type="ECO:0000256" key="2">
    <source>
        <dbReference type="ARBA" id="ARBA00022490"/>
    </source>
</evidence>
<evidence type="ECO:0000313" key="11">
    <source>
        <dbReference type="Proteomes" id="UP000325577"/>
    </source>
</evidence>
<dbReference type="Pfam" id="PF23559">
    <property type="entry name" value="WHD_DRP"/>
    <property type="match status" value="1"/>
</dbReference>
<evidence type="ECO:0000256" key="4">
    <source>
        <dbReference type="ARBA" id="ARBA00022737"/>
    </source>
</evidence>
<organism evidence="10 11">
    <name type="scientific">Nyssa sinensis</name>
    <dbReference type="NCBI Taxonomy" id="561372"/>
    <lineage>
        <taxon>Eukaryota</taxon>
        <taxon>Viridiplantae</taxon>
        <taxon>Streptophyta</taxon>
        <taxon>Embryophyta</taxon>
        <taxon>Tracheophyta</taxon>
        <taxon>Spermatophyta</taxon>
        <taxon>Magnoliopsida</taxon>
        <taxon>eudicotyledons</taxon>
        <taxon>Gunneridae</taxon>
        <taxon>Pentapetalae</taxon>
        <taxon>asterids</taxon>
        <taxon>Cornales</taxon>
        <taxon>Nyssaceae</taxon>
        <taxon>Nyssa</taxon>
    </lineage>
</organism>
<dbReference type="InterPro" id="IPR055414">
    <property type="entry name" value="LRR_R13L4/SHOC2-like"/>
</dbReference>
<evidence type="ECO:0000313" key="10">
    <source>
        <dbReference type="EMBL" id="KAA8529816.1"/>
    </source>
</evidence>
<evidence type="ECO:0000259" key="8">
    <source>
        <dbReference type="Pfam" id="PF23559"/>
    </source>
</evidence>
<feature type="domain" description="NB-ARC" evidence="7">
    <location>
        <begin position="3"/>
        <end position="94"/>
    </location>
</feature>
<evidence type="ECO:0000259" key="7">
    <source>
        <dbReference type="Pfam" id="PF00931"/>
    </source>
</evidence>
<proteinExistence type="predicted"/>
<dbReference type="PANTHER" id="PTHR23155:SF1152">
    <property type="entry name" value="AAA+ ATPASE DOMAIN-CONTAINING PROTEIN"/>
    <property type="match status" value="1"/>
</dbReference>